<proteinExistence type="predicted"/>
<dbReference type="AlphaFoldDB" id="A0A803LYN6"/>
<name>A0A803LYN6_CHEQI</name>
<dbReference type="InterPro" id="IPR057202">
    <property type="entry name" value="DUF7880"/>
</dbReference>
<organism evidence="2 3">
    <name type="scientific">Chenopodium quinoa</name>
    <name type="common">Quinoa</name>
    <dbReference type="NCBI Taxonomy" id="63459"/>
    <lineage>
        <taxon>Eukaryota</taxon>
        <taxon>Viridiplantae</taxon>
        <taxon>Streptophyta</taxon>
        <taxon>Embryophyta</taxon>
        <taxon>Tracheophyta</taxon>
        <taxon>Spermatophyta</taxon>
        <taxon>Magnoliopsida</taxon>
        <taxon>eudicotyledons</taxon>
        <taxon>Gunneridae</taxon>
        <taxon>Pentapetalae</taxon>
        <taxon>Caryophyllales</taxon>
        <taxon>Chenopodiaceae</taxon>
        <taxon>Chenopodioideae</taxon>
        <taxon>Atripliceae</taxon>
        <taxon>Chenopodium</taxon>
    </lineage>
</organism>
<keyword evidence="3" id="KW-1185">Reference proteome</keyword>
<protein>
    <recommendedName>
        <fullName evidence="1">DUF7880 domain-containing protein</fullName>
    </recommendedName>
</protein>
<dbReference type="Gramene" id="AUR62020587-RA">
    <property type="protein sequence ID" value="AUR62020587-RA:cds"/>
    <property type="gene ID" value="AUR62020587"/>
</dbReference>
<reference evidence="2" key="2">
    <citation type="submission" date="2021-03" db="UniProtKB">
        <authorList>
            <consortium name="EnsemblPlants"/>
        </authorList>
    </citation>
    <scope>IDENTIFICATION</scope>
</reference>
<accession>A0A803LYN6</accession>
<evidence type="ECO:0000313" key="2">
    <source>
        <dbReference type="EnsemblPlants" id="AUR62020587-RA:cds"/>
    </source>
</evidence>
<dbReference type="PANTHER" id="PTHR36014:SF1">
    <property type="entry name" value="OS03G0176700 PROTEIN"/>
    <property type="match status" value="1"/>
</dbReference>
<dbReference type="OMA" id="YRNPNDE"/>
<evidence type="ECO:0000259" key="1">
    <source>
        <dbReference type="Pfam" id="PF25306"/>
    </source>
</evidence>
<sequence>MAATATTAHVSINRSFSNSIPFNQTKRAPRCALSPQNLKESRRVVSISLLLLHSFSSLPPKKSLEVDQPQYAFYRSFLRSGPAASFRSNIRAVAEYASDGGRGKTASDDVDRCLRAVDELDSLLLRASRNNGEASAKLMKEKISTAVNALDSLLQTVPTDVLDKSKAIADSYRNPDSNEVPEELDQDLKELQSIL</sequence>
<feature type="domain" description="DUF7880" evidence="1">
    <location>
        <begin position="61"/>
        <end position="168"/>
    </location>
</feature>
<evidence type="ECO:0000313" key="3">
    <source>
        <dbReference type="Proteomes" id="UP000596660"/>
    </source>
</evidence>
<dbReference type="PANTHER" id="PTHR36014">
    <property type="entry name" value="OS03G0176600 PROTEIN"/>
    <property type="match status" value="1"/>
</dbReference>
<dbReference type="EnsemblPlants" id="AUR62020587-RA">
    <property type="protein sequence ID" value="AUR62020587-RA:cds"/>
    <property type="gene ID" value="AUR62020587"/>
</dbReference>
<dbReference type="Pfam" id="PF25306">
    <property type="entry name" value="DUF7880"/>
    <property type="match status" value="1"/>
</dbReference>
<dbReference type="Proteomes" id="UP000596660">
    <property type="component" value="Unplaced"/>
</dbReference>
<reference evidence="2" key="1">
    <citation type="journal article" date="2017" name="Nature">
        <title>The genome of Chenopodium quinoa.</title>
        <authorList>
            <person name="Jarvis D.E."/>
            <person name="Ho Y.S."/>
            <person name="Lightfoot D.J."/>
            <person name="Schmoeckel S.M."/>
            <person name="Li B."/>
            <person name="Borm T.J.A."/>
            <person name="Ohyanagi H."/>
            <person name="Mineta K."/>
            <person name="Michell C.T."/>
            <person name="Saber N."/>
            <person name="Kharbatia N.M."/>
            <person name="Rupper R.R."/>
            <person name="Sharp A.R."/>
            <person name="Dally N."/>
            <person name="Boughton B.A."/>
            <person name="Woo Y.H."/>
            <person name="Gao G."/>
            <person name="Schijlen E.G.W.M."/>
            <person name="Guo X."/>
            <person name="Momin A.A."/>
            <person name="Negrao S."/>
            <person name="Al-Babili S."/>
            <person name="Gehring C."/>
            <person name="Roessner U."/>
            <person name="Jung C."/>
            <person name="Murphy K."/>
            <person name="Arold S.T."/>
            <person name="Gojobori T."/>
            <person name="van der Linden C.G."/>
            <person name="van Loo E.N."/>
            <person name="Jellen E.N."/>
            <person name="Maughan P.J."/>
            <person name="Tester M."/>
        </authorList>
    </citation>
    <scope>NUCLEOTIDE SEQUENCE [LARGE SCALE GENOMIC DNA]</scope>
    <source>
        <strain evidence="2">cv. PI 614886</strain>
    </source>
</reference>